<feature type="domain" description="Alpha-L-rhamnosidase six-hairpin glycosidase" evidence="5">
    <location>
        <begin position="298"/>
        <end position="614"/>
    </location>
</feature>
<evidence type="ECO:0000259" key="4">
    <source>
        <dbReference type="Pfam" id="PF08531"/>
    </source>
</evidence>
<protein>
    <recommendedName>
        <fullName evidence="2">alpha-L-rhamnosidase</fullName>
        <ecNumber evidence="2">3.2.1.40</ecNumber>
    </recommendedName>
</protein>
<sequence>MTYWIGNHDWEQPGSTPAALPIFRTTFAVDALPTQAILRVTARGVYDAMVNNHAVGAAVLEPPYTDFSRRVVYRDYDVTTALWPGENTITVEVGPGMAHVPPTPDRYQKLTRSDGPPRLYAELRLDGVVHDLSWQTSLGRTTFSSWYGGEDYDATRTPTGWRDATISDGPAISMTSAPAIEIVETLTTQAITQPEPGTYVFDLGINFAGWQRLTVEGPPGTTITMRPGEVLDEYGYVRQTSDGTGGPIWDTYTLAGFGPQTWHPKFRYHGLRYVQVDGLPHPPRPDTIEGLVLRTANRQVGRFACSDPLITKLHTLIDRAIQSNMYSVLTDCPHREKLGWLEEIHLVFGPIAFGYDVADYYRELLKVVAEAQTADGLVPDIAPEYTVFEGGFRDDPNWGSALVLAPWLLYRQYGDVDTLREHFPAMVRYVDYLTSKANDHLLDHGLGDWGAFDESTPTQLTATFGYLRAVQTLHEIATVLHEDTTPYKELSARIAEAFQRAFPRYTTQASCALALELGVVPASSRGAVLQQLIDDIIAQGNHLTVGEIGLGPVLRVLAEGVRHDVIWDVVTTPGYPGYAHLTTLGTTSLPEYWNGYGSHNHFMLGVVDDWFTQHLAGLQYSATDLVIRPVVVGDLTWVEAEHQDVRTAWHLTGERFQLEVTTDRPAVIHLPHTGRITAPQSAEPIGPATYRVGPGDWLFVREGESR</sequence>
<dbReference type="Pfam" id="PF08531">
    <property type="entry name" value="Bac_rhamnosid_N"/>
    <property type="match status" value="1"/>
</dbReference>
<dbReference type="Pfam" id="PF17389">
    <property type="entry name" value="Bac_rhamnosid6H"/>
    <property type="match status" value="1"/>
</dbReference>
<dbReference type="InterPro" id="IPR013737">
    <property type="entry name" value="Bac_rhamnosid_N"/>
</dbReference>
<proteinExistence type="predicted"/>
<dbReference type="Gene3D" id="2.60.120.260">
    <property type="entry name" value="Galactose-binding domain-like"/>
    <property type="match status" value="2"/>
</dbReference>
<dbReference type="Proteomes" id="UP001500280">
    <property type="component" value="Unassembled WGS sequence"/>
</dbReference>
<keyword evidence="7" id="KW-1185">Reference proteome</keyword>
<dbReference type="PANTHER" id="PTHR33307:SF11">
    <property type="entry name" value="ALPHA-L-RHAMNOSIDASE"/>
    <property type="match status" value="1"/>
</dbReference>
<comment type="caution">
    <text evidence="6">The sequence shown here is derived from an EMBL/GenBank/DDBJ whole genome shotgun (WGS) entry which is preliminary data.</text>
</comment>
<dbReference type="RefSeq" id="WP_344163440.1">
    <property type="nucleotide sequence ID" value="NZ_BAAANF010000026.1"/>
</dbReference>
<dbReference type="InterPro" id="IPR008928">
    <property type="entry name" value="6-hairpin_glycosidase_sf"/>
</dbReference>
<evidence type="ECO:0000259" key="3">
    <source>
        <dbReference type="Pfam" id="PF05592"/>
    </source>
</evidence>
<feature type="domain" description="Alpha-L-rhamnosidase concanavalin-like" evidence="3">
    <location>
        <begin position="194"/>
        <end position="293"/>
    </location>
</feature>
<reference evidence="6 7" key="1">
    <citation type="journal article" date="2019" name="Int. J. Syst. Evol. Microbiol.">
        <title>The Global Catalogue of Microorganisms (GCM) 10K type strain sequencing project: providing services to taxonomists for standard genome sequencing and annotation.</title>
        <authorList>
            <consortium name="The Broad Institute Genomics Platform"/>
            <consortium name="The Broad Institute Genome Sequencing Center for Infectious Disease"/>
            <person name="Wu L."/>
            <person name="Ma J."/>
        </authorList>
    </citation>
    <scope>NUCLEOTIDE SEQUENCE [LARGE SCALE GENOMIC DNA]</scope>
    <source>
        <strain evidence="6 7">JCM 14307</strain>
    </source>
</reference>
<evidence type="ECO:0000259" key="5">
    <source>
        <dbReference type="Pfam" id="PF17389"/>
    </source>
</evidence>
<dbReference type="InterPro" id="IPR035396">
    <property type="entry name" value="Bac_rhamnosid6H"/>
</dbReference>
<dbReference type="PANTHER" id="PTHR33307">
    <property type="entry name" value="ALPHA-RHAMNOSIDASE (EUROFUNG)"/>
    <property type="match status" value="1"/>
</dbReference>
<comment type="catalytic activity">
    <reaction evidence="1">
        <text>Hydrolysis of terminal non-reducing alpha-L-rhamnose residues in alpha-L-rhamnosides.</text>
        <dbReference type="EC" id="3.2.1.40"/>
    </reaction>
</comment>
<dbReference type="Gene3D" id="1.50.10.10">
    <property type="match status" value="1"/>
</dbReference>
<gene>
    <name evidence="6" type="ORF">GCM10009745_74980</name>
</gene>
<dbReference type="Pfam" id="PF05592">
    <property type="entry name" value="Bac_rhamnosid"/>
    <property type="match status" value="1"/>
</dbReference>
<evidence type="ECO:0000313" key="7">
    <source>
        <dbReference type="Proteomes" id="UP001500280"/>
    </source>
</evidence>
<name>A0ABN2J0R4_9ACTN</name>
<accession>A0ABN2J0R4</accession>
<dbReference type="InterPro" id="IPR016007">
    <property type="entry name" value="Alpha_rhamnosid"/>
</dbReference>
<dbReference type="EMBL" id="BAAANF010000026">
    <property type="protein sequence ID" value="GAA1715628.1"/>
    <property type="molecule type" value="Genomic_DNA"/>
</dbReference>
<evidence type="ECO:0000313" key="6">
    <source>
        <dbReference type="EMBL" id="GAA1715628.1"/>
    </source>
</evidence>
<dbReference type="InterPro" id="IPR012341">
    <property type="entry name" value="6hp_glycosidase-like_sf"/>
</dbReference>
<feature type="domain" description="Bacterial alpha-L-rhamnosidase N-terminal" evidence="4">
    <location>
        <begin position="34"/>
        <end position="170"/>
    </location>
</feature>
<evidence type="ECO:0000256" key="2">
    <source>
        <dbReference type="ARBA" id="ARBA00012652"/>
    </source>
</evidence>
<dbReference type="SUPFAM" id="SSF48208">
    <property type="entry name" value="Six-hairpin glycosidases"/>
    <property type="match status" value="1"/>
</dbReference>
<dbReference type="InterPro" id="IPR008902">
    <property type="entry name" value="Rhamnosid_concanavalin"/>
</dbReference>
<organism evidence="6 7">
    <name type="scientific">Kribbella yunnanensis</name>
    <dbReference type="NCBI Taxonomy" id="190194"/>
    <lineage>
        <taxon>Bacteria</taxon>
        <taxon>Bacillati</taxon>
        <taxon>Actinomycetota</taxon>
        <taxon>Actinomycetes</taxon>
        <taxon>Propionibacteriales</taxon>
        <taxon>Kribbellaceae</taxon>
        <taxon>Kribbella</taxon>
    </lineage>
</organism>
<evidence type="ECO:0000256" key="1">
    <source>
        <dbReference type="ARBA" id="ARBA00001445"/>
    </source>
</evidence>
<dbReference type="EC" id="3.2.1.40" evidence="2"/>